<protein>
    <submittedName>
        <fullName evidence="7">Sigma-70 family RNA polymerase sigma factor</fullName>
    </submittedName>
</protein>
<dbReference type="AlphaFoldDB" id="A0A7K1U5L4"/>
<sequence>MSYPAEILLKALQEEQPGAFEQVYNHYYPLSFRKALSIVDDECLAKDLVQDVFLYFWENKTYRQIRTSLSSYLQTMVHNKCNNHFREEQKQRRKYEEYVITVTTPEYAPAEEVIEKVQQAYARLSGHQQLAVQKVHCEDLSYNDAAITMGVNYETLKTHLARGMKKLRNCMH</sequence>
<dbReference type="SUPFAM" id="SSF88946">
    <property type="entry name" value="Sigma2 domain of RNA polymerase sigma factors"/>
    <property type="match status" value="1"/>
</dbReference>
<comment type="caution">
    <text evidence="7">The sequence shown here is derived from an EMBL/GenBank/DDBJ whole genome shotgun (WGS) entry which is preliminary data.</text>
</comment>
<dbReference type="Proteomes" id="UP000461730">
    <property type="component" value="Unassembled WGS sequence"/>
</dbReference>
<dbReference type="SUPFAM" id="SSF88659">
    <property type="entry name" value="Sigma3 and sigma4 domains of RNA polymerase sigma factors"/>
    <property type="match status" value="1"/>
</dbReference>
<dbReference type="GO" id="GO:0006352">
    <property type="term" value="P:DNA-templated transcription initiation"/>
    <property type="evidence" value="ECO:0007669"/>
    <property type="project" value="InterPro"/>
</dbReference>
<feature type="domain" description="RNA polymerase sigma factor 70 region 4 type 2" evidence="6">
    <location>
        <begin position="115"/>
        <end position="167"/>
    </location>
</feature>
<evidence type="ECO:0000256" key="1">
    <source>
        <dbReference type="ARBA" id="ARBA00010641"/>
    </source>
</evidence>
<dbReference type="NCBIfam" id="TIGR02937">
    <property type="entry name" value="sigma70-ECF"/>
    <property type="match status" value="1"/>
</dbReference>
<keyword evidence="3" id="KW-0731">Sigma factor</keyword>
<name>A0A7K1U5L4_9BACT</name>
<evidence type="ECO:0000259" key="6">
    <source>
        <dbReference type="Pfam" id="PF08281"/>
    </source>
</evidence>
<accession>A0A7K1U5L4</accession>
<dbReference type="Gene3D" id="1.10.10.10">
    <property type="entry name" value="Winged helix-like DNA-binding domain superfamily/Winged helix DNA-binding domain"/>
    <property type="match status" value="1"/>
</dbReference>
<keyword evidence="8" id="KW-1185">Reference proteome</keyword>
<evidence type="ECO:0000256" key="3">
    <source>
        <dbReference type="ARBA" id="ARBA00023082"/>
    </source>
</evidence>
<proteinExistence type="inferred from homology"/>
<dbReference type="GO" id="GO:0016987">
    <property type="term" value="F:sigma factor activity"/>
    <property type="evidence" value="ECO:0007669"/>
    <property type="project" value="UniProtKB-KW"/>
</dbReference>
<dbReference type="InterPro" id="IPR014284">
    <property type="entry name" value="RNA_pol_sigma-70_dom"/>
</dbReference>
<dbReference type="PANTHER" id="PTHR43133:SF46">
    <property type="entry name" value="RNA POLYMERASE SIGMA-70 FACTOR ECF SUBFAMILY"/>
    <property type="match status" value="1"/>
</dbReference>
<dbReference type="EMBL" id="WRXN01000006">
    <property type="protein sequence ID" value="MVT09653.1"/>
    <property type="molecule type" value="Genomic_DNA"/>
</dbReference>
<dbReference type="Pfam" id="PF08281">
    <property type="entry name" value="Sigma70_r4_2"/>
    <property type="match status" value="1"/>
</dbReference>
<organism evidence="7 8">
    <name type="scientific">Chitinophaga tropicalis</name>
    <dbReference type="NCBI Taxonomy" id="2683588"/>
    <lineage>
        <taxon>Bacteria</taxon>
        <taxon>Pseudomonadati</taxon>
        <taxon>Bacteroidota</taxon>
        <taxon>Chitinophagia</taxon>
        <taxon>Chitinophagales</taxon>
        <taxon>Chitinophagaceae</taxon>
        <taxon>Chitinophaga</taxon>
    </lineage>
</organism>
<dbReference type="Pfam" id="PF04542">
    <property type="entry name" value="Sigma70_r2"/>
    <property type="match status" value="1"/>
</dbReference>
<dbReference type="InterPro" id="IPR013324">
    <property type="entry name" value="RNA_pol_sigma_r3/r4-like"/>
</dbReference>
<evidence type="ECO:0000313" key="8">
    <source>
        <dbReference type="Proteomes" id="UP000461730"/>
    </source>
</evidence>
<dbReference type="InterPro" id="IPR039425">
    <property type="entry name" value="RNA_pol_sigma-70-like"/>
</dbReference>
<dbReference type="PANTHER" id="PTHR43133">
    <property type="entry name" value="RNA POLYMERASE ECF-TYPE SIGMA FACTO"/>
    <property type="match status" value="1"/>
</dbReference>
<dbReference type="GO" id="GO:0003677">
    <property type="term" value="F:DNA binding"/>
    <property type="evidence" value="ECO:0007669"/>
    <property type="project" value="InterPro"/>
</dbReference>
<evidence type="ECO:0000313" key="7">
    <source>
        <dbReference type="EMBL" id="MVT09653.1"/>
    </source>
</evidence>
<gene>
    <name evidence="7" type="ORF">GO493_15395</name>
</gene>
<feature type="domain" description="RNA polymerase sigma-70 region 2" evidence="5">
    <location>
        <begin position="24"/>
        <end position="90"/>
    </location>
</feature>
<keyword evidence="2" id="KW-0805">Transcription regulation</keyword>
<comment type="similarity">
    <text evidence="1">Belongs to the sigma-70 factor family. ECF subfamily.</text>
</comment>
<dbReference type="Gene3D" id="1.10.1740.10">
    <property type="match status" value="1"/>
</dbReference>
<dbReference type="InterPro" id="IPR013249">
    <property type="entry name" value="RNA_pol_sigma70_r4_t2"/>
</dbReference>
<dbReference type="InterPro" id="IPR013325">
    <property type="entry name" value="RNA_pol_sigma_r2"/>
</dbReference>
<keyword evidence="4" id="KW-0804">Transcription</keyword>
<evidence type="ECO:0000256" key="4">
    <source>
        <dbReference type="ARBA" id="ARBA00023163"/>
    </source>
</evidence>
<dbReference type="InterPro" id="IPR036388">
    <property type="entry name" value="WH-like_DNA-bd_sf"/>
</dbReference>
<reference evidence="7 8" key="1">
    <citation type="submission" date="2019-12" db="EMBL/GenBank/DDBJ databases">
        <title>Chitinophaga sp. strain ysch24 (GDMCC 1.1355), whole genome shotgun sequence.</title>
        <authorList>
            <person name="Zhang X."/>
        </authorList>
    </citation>
    <scope>NUCLEOTIDE SEQUENCE [LARGE SCALE GENOMIC DNA]</scope>
    <source>
        <strain evidence="8">ysch24</strain>
    </source>
</reference>
<dbReference type="InterPro" id="IPR007627">
    <property type="entry name" value="RNA_pol_sigma70_r2"/>
</dbReference>
<evidence type="ECO:0000259" key="5">
    <source>
        <dbReference type="Pfam" id="PF04542"/>
    </source>
</evidence>
<dbReference type="RefSeq" id="WP_157307097.1">
    <property type="nucleotide sequence ID" value="NZ_WRXN01000006.1"/>
</dbReference>
<evidence type="ECO:0000256" key="2">
    <source>
        <dbReference type="ARBA" id="ARBA00023015"/>
    </source>
</evidence>